<accession>A0ACD3A9S1</accession>
<evidence type="ECO:0000313" key="2">
    <source>
        <dbReference type="Proteomes" id="UP000308600"/>
    </source>
</evidence>
<name>A0ACD3A9S1_9AGAR</name>
<reference evidence="1 2" key="1">
    <citation type="journal article" date="2019" name="Nat. Ecol. Evol.">
        <title>Megaphylogeny resolves global patterns of mushroom evolution.</title>
        <authorList>
            <person name="Varga T."/>
            <person name="Krizsan K."/>
            <person name="Foldi C."/>
            <person name="Dima B."/>
            <person name="Sanchez-Garcia M."/>
            <person name="Sanchez-Ramirez S."/>
            <person name="Szollosi G.J."/>
            <person name="Szarkandi J.G."/>
            <person name="Papp V."/>
            <person name="Albert L."/>
            <person name="Andreopoulos W."/>
            <person name="Angelini C."/>
            <person name="Antonin V."/>
            <person name="Barry K.W."/>
            <person name="Bougher N.L."/>
            <person name="Buchanan P."/>
            <person name="Buyck B."/>
            <person name="Bense V."/>
            <person name="Catcheside P."/>
            <person name="Chovatia M."/>
            <person name="Cooper J."/>
            <person name="Damon W."/>
            <person name="Desjardin D."/>
            <person name="Finy P."/>
            <person name="Geml J."/>
            <person name="Haridas S."/>
            <person name="Hughes K."/>
            <person name="Justo A."/>
            <person name="Karasinski D."/>
            <person name="Kautmanova I."/>
            <person name="Kiss B."/>
            <person name="Kocsube S."/>
            <person name="Kotiranta H."/>
            <person name="LaButti K.M."/>
            <person name="Lechner B.E."/>
            <person name="Liimatainen K."/>
            <person name="Lipzen A."/>
            <person name="Lukacs Z."/>
            <person name="Mihaltcheva S."/>
            <person name="Morgado L.N."/>
            <person name="Niskanen T."/>
            <person name="Noordeloos M.E."/>
            <person name="Ohm R.A."/>
            <person name="Ortiz-Santana B."/>
            <person name="Ovrebo C."/>
            <person name="Racz N."/>
            <person name="Riley R."/>
            <person name="Savchenko A."/>
            <person name="Shiryaev A."/>
            <person name="Soop K."/>
            <person name="Spirin V."/>
            <person name="Szebenyi C."/>
            <person name="Tomsovsky M."/>
            <person name="Tulloss R.E."/>
            <person name="Uehling J."/>
            <person name="Grigoriev I.V."/>
            <person name="Vagvolgyi C."/>
            <person name="Papp T."/>
            <person name="Martin F.M."/>
            <person name="Miettinen O."/>
            <person name="Hibbett D.S."/>
            <person name="Nagy L.G."/>
        </authorList>
    </citation>
    <scope>NUCLEOTIDE SEQUENCE [LARGE SCALE GENOMIC DNA]</scope>
    <source>
        <strain evidence="1 2">NL-1719</strain>
    </source>
</reference>
<sequence length="294" mass="33698">MPKLREQLGLGDAAHDADGTWMELRRAIDRITYANIDLYGEPISPHRHKNLIEFVAERICIAFADLFSDPISGKTSRVLLEQYITSNGNLLRLRERQQREKCLEIHNSPSTSTLRPRRVRTRRRGAHRTSAREDGQLAIQSNPCAFIQDHHRDPQEAVMLEATADEIPPQPSWDSLWYPPFCGLHHNEGPGQPVIRSETPSEPIPPHHQRSNPEHEELHDFLALCKPSLTHLYPYLVAYGCTDMVYIRVMSEWSDSDLQTVLANIKTIEAVDGKPVKPIDWDVLRHSIRKLNVH</sequence>
<evidence type="ECO:0000313" key="1">
    <source>
        <dbReference type="EMBL" id="TFK62144.1"/>
    </source>
</evidence>
<organism evidence="1 2">
    <name type="scientific">Pluteus cervinus</name>
    <dbReference type="NCBI Taxonomy" id="181527"/>
    <lineage>
        <taxon>Eukaryota</taxon>
        <taxon>Fungi</taxon>
        <taxon>Dikarya</taxon>
        <taxon>Basidiomycota</taxon>
        <taxon>Agaricomycotina</taxon>
        <taxon>Agaricomycetes</taxon>
        <taxon>Agaricomycetidae</taxon>
        <taxon>Agaricales</taxon>
        <taxon>Pluteineae</taxon>
        <taxon>Pluteaceae</taxon>
        <taxon>Pluteus</taxon>
    </lineage>
</organism>
<proteinExistence type="predicted"/>
<gene>
    <name evidence="1" type="ORF">BDN72DRAFT_964738</name>
</gene>
<keyword evidence="2" id="KW-1185">Reference proteome</keyword>
<dbReference type="Proteomes" id="UP000308600">
    <property type="component" value="Unassembled WGS sequence"/>
</dbReference>
<dbReference type="EMBL" id="ML208602">
    <property type="protein sequence ID" value="TFK62144.1"/>
    <property type="molecule type" value="Genomic_DNA"/>
</dbReference>
<protein>
    <submittedName>
        <fullName evidence="1">Uncharacterized protein</fullName>
    </submittedName>
</protein>